<evidence type="ECO:0000313" key="1">
    <source>
        <dbReference type="EMBL" id="WFD35168.1"/>
    </source>
</evidence>
<reference evidence="1" key="1">
    <citation type="submission" date="2023-03" db="EMBL/GenBank/DDBJ databases">
        <title>Mating type loci evolution in Malassezia.</title>
        <authorList>
            <person name="Coelho M.A."/>
        </authorList>
    </citation>
    <scope>NUCLEOTIDE SEQUENCE</scope>
    <source>
        <strain evidence="1">CBS 11721</strain>
    </source>
</reference>
<dbReference type="Proteomes" id="UP001219933">
    <property type="component" value="Chromosome 3"/>
</dbReference>
<dbReference type="EMBL" id="CP119879">
    <property type="protein sequence ID" value="WFD35168.1"/>
    <property type="molecule type" value="Genomic_DNA"/>
</dbReference>
<proteinExistence type="predicted"/>
<dbReference type="AlphaFoldDB" id="A0AAF0EYY0"/>
<sequence>MSRRVTFRRVQAQTPHAIKQVHGAKNTLLTLVFSKPLEELGGVPPNYRELLNWDAVDNTLQLLRFIPLLVYACHDVRRPRTIIQSIANPSAFVVTRTVERRFRIVIYKGLLLVSETIANVRRLALLVYWARVLVERALSHMSGQVYDPPSTTERLVTISEVVASVGEAFDVLAFITGNSLFWRTLGWTRGGSKELLHRRRIGLERVGVWVSLVAIIMQYYVARRRSAEDKESLESTSGRPSESILLRRRLHWLAVERLCLVADGSFTLLEALMPQSDKEGVEASTGAFAATLRLRRIWNEACYGALEL</sequence>
<name>A0AAF0EYY0_9BASI</name>
<evidence type="ECO:0000313" key="2">
    <source>
        <dbReference type="Proteomes" id="UP001219933"/>
    </source>
</evidence>
<keyword evidence="2" id="KW-1185">Reference proteome</keyword>
<protein>
    <submittedName>
        <fullName evidence="1">Uncharacterized protein</fullName>
    </submittedName>
</protein>
<accession>A0AAF0EYY0</accession>
<gene>
    <name evidence="1" type="ORF">MCUN1_002018</name>
</gene>
<organism evidence="1 2">
    <name type="scientific">Malassezia cuniculi</name>
    <dbReference type="NCBI Taxonomy" id="948313"/>
    <lineage>
        <taxon>Eukaryota</taxon>
        <taxon>Fungi</taxon>
        <taxon>Dikarya</taxon>
        <taxon>Basidiomycota</taxon>
        <taxon>Ustilaginomycotina</taxon>
        <taxon>Malasseziomycetes</taxon>
        <taxon>Malasseziales</taxon>
        <taxon>Malasseziaceae</taxon>
        <taxon>Malassezia</taxon>
    </lineage>
</organism>